<proteinExistence type="predicted"/>
<dbReference type="InterPro" id="IPR036249">
    <property type="entry name" value="Thioredoxin-like_sf"/>
</dbReference>
<keyword evidence="2" id="KW-1185">Reference proteome</keyword>
<dbReference type="Proteomes" id="UP000664807">
    <property type="component" value="Unassembled WGS sequence"/>
</dbReference>
<sequence>MSQNVKNMIQGGIENGMDYIEYVTMLNVLVAKGKTTGSEQSEQRIANTKLNASRIRRIDKKVSIAEDQLKVFQNISEKQVWLVLLESWCSDGAQAIPVFNKLAKSTPNIELKIIMRDENPKLMDRFLTNGTRSIPKLLVSNEEGDLLHIWGPRPEVAAKMVEAYKEQYGKVDEKFKRELQIWYNKDGGKTIVDELIRMVSPL</sequence>
<evidence type="ECO:0000313" key="1">
    <source>
        <dbReference type="EMBL" id="MBO0340267.1"/>
    </source>
</evidence>
<comment type="caution">
    <text evidence="1">The sequence shown here is derived from an EMBL/GenBank/DDBJ whole genome shotgun (WGS) entry which is preliminary data.</text>
</comment>
<name>A0ABS3FBD0_9FLAO</name>
<reference evidence="1 2" key="1">
    <citation type="submission" date="2021-03" db="EMBL/GenBank/DDBJ databases">
        <title>Muricauda lutimaris sp. nov. and Muricauda ruestringensis sp. nov, two marine members of the Flavobacteriaceae isolated from deep sea sediments of Western Pacific.</title>
        <authorList>
            <person name="Zhao S."/>
            <person name="Liu R."/>
        </authorList>
    </citation>
    <scope>NUCLEOTIDE SEQUENCE [LARGE SCALE GENOMIC DNA]</scope>
    <source>
        <strain evidence="1 2">BC31-3-A3</strain>
    </source>
</reference>
<dbReference type="SUPFAM" id="SSF52833">
    <property type="entry name" value="Thioredoxin-like"/>
    <property type="match status" value="1"/>
</dbReference>
<protein>
    <submittedName>
        <fullName evidence="1">Thioredoxin family protein</fullName>
    </submittedName>
</protein>
<dbReference type="Pfam" id="PF14595">
    <property type="entry name" value="Thioredoxin_9"/>
    <property type="match status" value="1"/>
</dbReference>
<evidence type="ECO:0000313" key="2">
    <source>
        <dbReference type="Proteomes" id="UP000664807"/>
    </source>
</evidence>
<organism evidence="1 2">
    <name type="scientific">Flagellimonas profundi</name>
    <dbReference type="NCBI Taxonomy" id="2915620"/>
    <lineage>
        <taxon>Bacteria</taxon>
        <taxon>Pseudomonadati</taxon>
        <taxon>Bacteroidota</taxon>
        <taxon>Flavobacteriia</taxon>
        <taxon>Flavobacteriales</taxon>
        <taxon>Flavobacteriaceae</taxon>
        <taxon>Flagellimonas</taxon>
    </lineage>
</organism>
<dbReference type="EMBL" id="JAFLNM010000001">
    <property type="protein sequence ID" value="MBO0340267.1"/>
    <property type="molecule type" value="Genomic_DNA"/>
</dbReference>
<dbReference type="RefSeq" id="WP_207025925.1">
    <property type="nucleotide sequence ID" value="NZ_JAFLNM010000001.1"/>
</dbReference>
<gene>
    <name evidence="1" type="ORF">J0654_01370</name>
</gene>
<accession>A0ABS3FBD0</accession>
<dbReference type="Gene3D" id="3.40.30.10">
    <property type="entry name" value="Glutaredoxin"/>
    <property type="match status" value="1"/>
</dbReference>